<dbReference type="AlphaFoldDB" id="A2EL73"/>
<keyword evidence="3 8" id="KW-0812">Transmembrane</keyword>
<evidence type="ECO:0000256" key="7">
    <source>
        <dbReference type="SAM" id="MobiDB-lite"/>
    </source>
</evidence>
<evidence type="ECO:0000256" key="1">
    <source>
        <dbReference type="ARBA" id="ARBA00004141"/>
    </source>
</evidence>
<dbReference type="RefSeq" id="XP_001318849.1">
    <property type="nucleotide sequence ID" value="XM_001318814.1"/>
</dbReference>
<evidence type="ECO:0000256" key="3">
    <source>
        <dbReference type="ARBA" id="ARBA00022692"/>
    </source>
</evidence>
<feature type="transmembrane region" description="Helical" evidence="8">
    <location>
        <begin position="420"/>
        <end position="438"/>
    </location>
</feature>
<dbReference type="GO" id="GO:0015171">
    <property type="term" value="F:amino acid transmembrane transporter activity"/>
    <property type="evidence" value="ECO:0000318"/>
    <property type="project" value="GO_Central"/>
</dbReference>
<feature type="transmembrane region" description="Helical" evidence="8">
    <location>
        <begin position="279"/>
        <end position="298"/>
    </location>
</feature>
<feature type="transmembrane region" description="Helical" evidence="8">
    <location>
        <begin position="371"/>
        <end position="392"/>
    </location>
</feature>
<keyword evidence="11" id="KW-1185">Reference proteome</keyword>
<evidence type="ECO:0000256" key="5">
    <source>
        <dbReference type="ARBA" id="ARBA00022989"/>
    </source>
</evidence>
<keyword evidence="5 8" id="KW-1133">Transmembrane helix</keyword>
<dbReference type="KEGG" id="tva:4764505"/>
<dbReference type="FunFam" id="1.20.1740.10:FF:000116">
    <property type="entry name" value="Amino acid permease family protein"/>
    <property type="match status" value="1"/>
</dbReference>
<accession>A2EL73</accession>
<dbReference type="Proteomes" id="UP000001542">
    <property type="component" value="Unassembled WGS sequence"/>
</dbReference>
<dbReference type="InterPro" id="IPR004841">
    <property type="entry name" value="AA-permease/SLC12A_dom"/>
</dbReference>
<evidence type="ECO:0000256" key="4">
    <source>
        <dbReference type="ARBA" id="ARBA00022970"/>
    </source>
</evidence>
<reference evidence="10" key="1">
    <citation type="submission" date="2006-10" db="EMBL/GenBank/DDBJ databases">
        <authorList>
            <person name="Amadeo P."/>
            <person name="Zhao Q."/>
            <person name="Wortman J."/>
            <person name="Fraser-Liggett C."/>
            <person name="Carlton J."/>
        </authorList>
    </citation>
    <scope>NUCLEOTIDE SEQUENCE</scope>
    <source>
        <strain evidence="10">G3</strain>
    </source>
</reference>
<feature type="transmembrane region" description="Helical" evidence="8">
    <location>
        <begin position="498"/>
        <end position="518"/>
    </location>
</feature>
<feature type="transmembrane region" description="Helical" evidence="8">
    <location>
        <begin position="458"/>
        <end position="477"/>
    </location>
</feature>
<evidence type="ECO:0000313" key="11">
    <source>
        <dbReference type="Proteomes" id="UP000001542"/>
    </source>
</evidence>
<evidence type="ECO:0000259" key="9">
    <source>
        <dbReference type="Pfam" id="PF00324"/>
    </source>
</evidence>
<name>A2EL73_TRIV3</name>
<organism evidence="10 11">
    <name type="scientific">Trichomonas vaginalis (strain ATCC PRA-98 / G3)</name>
    <dbReference type="NCBI Taxonomy" id="412133"/>
    <lineage>
        <taxon>Eukaryota</taxon>
        <taxon>Metamonada</taxon>
        <taxon>Parabasalia</taxon>
        <taxon>Trichomonadida</taxon>
        <taxon>Trichomonadidae</taxon>
        <taxon>Trichomonas</taxon>
    </lineage>
</organism>
<feature type="transmembrane region" description="Helical" evidence="8">
    <location>
        <begin position="78"/>
        <end position="101"/>
    </location>
</feature>
<dbReference type="FunCoup" id="A2EL73">
    <property type="interactions" value="681"/>
</dbReference>
<evidence type="ECO:0000313" key="10">
    <source>
        <dbReference type="EMBL" id="EAY06626.1"/>
    </source>
</evidence>
<keyword evidence="4" id="KW-0029">Amino-acid transport</keyword>
<feature type="transmembrane region" description="Helical" evidence="8">
    <location>
        <begin position="227"/>
        <end position="247"/>
    </location>
</feature>
<feature type="compositionally biased region" description="Polar residues" evidence="7">
    <location>
        <begin position="14"/>
        <end position="23"/>
    </location>
</feature>
<dbReference type="PANTHER" id="PTHR43341">
    <property type="entry name" value="AMINO ACID PERMEASE"/>
    <property type="match status" value="1"/>
</dbReference>
<keyword evidence="6 8" id="KW-0472">Membrane</keyword>
<evidence type="ECO:0000256" key="8">
    <source>
        <dbReference type="SAM" id="Phobius"/>
    </source>
</evidence>
<feature type="transmembrane region" description="Helical" evidence="8">
    <location>
        <begin position="113"/>
        <end position="137"/>
    </location>
</feature>
<reference evidence="10" key="2">
    <citation type="journal article" date="2007" name="Science">
        <title>Draft genome sequence of the sexually transmitted pathogen Trichomonas vaginalis.</title>
        <authorList>
            <person name="Carlton J.M."/>
            <person name="Hirt R.P."/>
            <person name="Silva J.C."/>
            <person name="Delcher A.L."/>
            <person name="Schatz M."/>
            <person name="Zhao Q."/>
            <person name="Wortman J.R."/>
            <person name="Bidwell S.L."/>
            <person name="Alsmark U.C.M."/>
            <person name="Besteiro S."/>
            <person name="Sicheritz-Ponten T."/>
            <person name="Noel C.J."/>
            <person name="Dacks J.B."/>
            <person name="Foster P.G."/>
            <person name="Simillion C."/>
            <person name="Van de Peer Y."/>
            <person name="Miranda-Saavedra D."/>
            <person name="Barton G.J."/>
            <person name="Westrop G.D."/>
            <person name="Mueller S."/>
            <person name="Dessi D."/>
            <person name="Fiori P.L."/>
            <person name="Ren Q."/>
            <person name="Paulsen I."/>
            <person name="Zhang H."/>
            <person name="Bastida-Corcuera F.D."/>
            <person name="Simoes-Barbosa A."/>
            <person name="Brown M.T."/>
            <person name="Hayes R.D."/>
            <person name="Mukherjee M."/>
            <person name="Okumura C.Y."/>
            <person name="Schneider R."/>
            <person name="Smith A.J."/>
            <person name="Vanacova S."/>
            <person name="Villalvazo M."/>
            <person name="Haas B.J."/>
            <person name="Pertea M."/>
            <person name="Feldblyum T.V."/>
            <person name="Utterback T.R."/>
            <person name="Shu C.L."/>
            <person name="Osoegawa K."/>
            <person name="de Jong P.J."/>
            <person name="Hrdy I."/>
            <person name="Horvathova L."/>
            <person name="Zubacova Z."/>
            <person name="Dolezal P."/>
            <person name="Malik S.B."/>
            <person name="Logsdon J.M. Jr."/>
            <person name="Henze K."/>
            <person name="Gupta A."/>
            <person name="Wang C.C."/>
            <person name="Dunne R.L."/>
            <person name="Upcroft J.A."/>
            <person name="Upcroft P."/>
            <person name="White O."/>
            <person name="Salzberg S.L."/>
            <person name="Tang P."/>
            <person name="Chiu C.-H."/>
            <person name="Lee Y.-S."/>
            <person name="Embley T.M."/>
            <person name="Coombs G.H."/>
            <person name="Mottram J.C."/>
            <person name="Tachezy J."/>
            <person name="Fraser-Liggett C.M."/>
            <person name="Johnson P.J."/>
        </authorList>
    </citation>
    <scope>NUCLEOTIDE SEQUENCE [LARGE SCALE GENOMIC DNA]</scope>
    <source>
        <strain evidence="10">G3</strain>
    </source>
</reference>
<evidence type="ECO:0000256" key="2">
    <source>
        <dbReference type="ARBA" id="ARBA00022448"/>
    </source>
</evidence>
<dbReference type="eggNOG" id="KOG1286">
    <property type="taxonomic scope" value="Eukaryota"/>
</dbReference>
<dbReference type="OMA" id="TRVWFSM"/>
<gene>
    <name evidence="10" type="ORF">TVAG_056200</name>
</gene>
<feature type="domain" description="Amino acid permease/ SLC12A" evidence="9">
    <location>
        <begin position="81"/>
        <end position="546"/>
    </location>
</feature>
<dbReference type="STRING" id="5722.A2EL73"/>
<dbReference type="GO" id="GO:0003333">
    <property type="term" value="P:amino acid transmembrane transport"/>
    <property type="evidence" value="ECO:0000318"/>
    <property type="project" value="GO_Central"/>
</dbReference>
<dbReference type="GO" id="GO:0016020">
    <property type="term" value="C:membrane"/>
    <property type="evidence" value="ECO:0000318"/>
    <property type="project" value="GO_Central"/>
</dbReference>
<dbReference type="OrthoDB" id="3900342at2759"/>
<dbReference type="PANTHER" id="PTHR43341:SF1">
    <property type="entry name" value="GENERAL AMINO-ACID PERMEASE GAP1"/>
    <property type="match status" value="1"/>
</dbReference>
<dbReference type="EMBL" id="DS113419">
    <property type="protein sequence ID" value="EAY06626.1"/>
    <property type="molecule type" value="Genomic_DNA"/>
</dbReference>
<feature type="transmembrane region" description="Helical" evidence="8">
    <location>
        <begin position="325"/>
        <end position="346"/>
    </location>
</feature>
<sequence length="594" mass="66036">MSYTDSSGDKHNESLTITPSNTTTDNFSAMSIDDATHQSVDYGPIEREKLGDPLLPHLASHGQVNNDSQPKSLARGMLAWHVNLISLGGIIGSCYFLGVGITFNAMGAVPVLIGYFLAGVAVFGVMQSFAELLVNLPRHGSFIAYNREFLGDALTTAIGWCFWLNWVMYVPSECLAFATFMNTYYTIPFKNKAWSDFVWGSICLVLLTTINLFKVKCFGYVESINATLKILVIAFFAIVALFIWFGVIGDKVHPFTDERVGFIGSKIITQGEGTMAHRLFPNGYLCMVTYLIIVLVNFQGSEIVGLSAAETQNPEKNIPNACKQVAIRIIIVYLIPILLITLIVPYDKVPKTDSVFAFALTSYGLKWAGKIFTFITLVSAFSCANSGLYGTVRSIYGLSKEGLAPKFLSTLNKFNSPRNAILFTLSFIWIVFLFGFLSQNLGVFGSNASSLYEYLLNISGFFGTIMWIGIIVSQIIFRIKMKRRGYNPKSDIVAHAMFYPYLHIFSIVLQTVGLFSLLFTKTGWTIFAAASAIFLSIVFIFLILQKCGKISTNAVYAEDEVLFDMKYPQKTYFGVDHVNLLDKDKLLVQDPEIH</sequence>
<dbReference type="InterPro" id="IPR050524">
    <property type="entry name" value="APC_YAT"/>
</dbReference>
<feature type="region of interest" description="Disordered" evidence="7">
    <location>
        <begin position="1"/>
        <end position="23"/>
    </location>
</feature>
<dbReference type="Pfam" id="PF00324">
    <property type="entry name" value="AA_permease"/>
    <property type="match status" value="1"/>
</dbReference>
<proteinExistence type="predicted"/>
<dbReference type="Gene3D" id="1.20.1740.10">
    <property type="entry name" value="Amino acid/polyamine transporter I"/>
    <property type="match status" value="1"/>
</dbReference>
<dbReference type="SMR" id="A2EL73"/>
<comment type="subcellular location">
    <subcellularLocation>
        <location evidence="1">Membrane</location>
        <topology evidence="1">Multi-pass membrane protein</topology>
    </subcellularLocation>
</comment>
<feature type="transmembrane region" description="Helical" evidence="8">
    <location>
        <begin position="197"/>
        <end position="215"/>
    </location>
</feature>
<dbReference type="VEuPathDB" id="TrichDB:TVAG_056200"/>
<keyword evidence="2" id="KW-0813">Transport</keyword>
<feature type="transmembrane region" description="Helical" evidence="8">
    <location>
        <begin position="524"/>
        <end position="544"/>
    </location>
</feature>
<evidence type="ECO:0000256" key="6">
    <source>
        <dbReference type="ARBA" id="ARBA00023136"/>
    </source>
</evidence>
<dbReference type="VEuPathDB" id="TrichDB:TVAGG3_0217610"/>
<dbReference type="InParanoid" id="A2EL73"/>
<protein>
    <submittedName>
        <fullName evidence="10">Amino acid permease family protein</fullName>
    </submittedName>
</protein>